<keyword evidence="2" id="KW-1185">Reference proteome</keyword>
<accession>W6QQ24</accession>
<dbReference type="EMBL" id="HG792029">
    <property type="protein sequence ID" value="CDM38555.1"/>
    <property type="molecule type" value="Genomic_DNA"/>
</dbReference>
<organism evidence="1 2">
    <name type="scientific">Penicillium roqueforti (strain FM164)</name>
    <dbReference type="NCBI Taxonomy" id="1365484"/>
    <lineage>
        <taxon>Eukaryota</taxon>
        <taxon>Fungi</taxon>
        <taxon>Dikarya</taxon>
        <taxon>Ascomycota</taxon>
        <taxon>Pezizomycotina</taxon>
        <taxon>Eurotiomycetes</taxon>
        <taxon>Eurotiomycetidae</taxon>
        <taxon>Eurotiales</taxon>
        <taxon>Aspergillaceae</taxon>
        <taxon>Penicillium</taxon>
    </lineage>
</organism>
<protein>
    <submittedName>
        <fullName evidence="1">Uncharacterized protein</fullName>
    </submittedName>
</protein>
<evidence type="ECO:0000313" key="2">
    <source>
        <dbReference type="Proteomes" id="UP000030686"/>
    </source>
</evidence>
<gene>
    <name evidence="1" type="ORF">PROQFM164_S15g000019</name>
</gene>
<dbReference type="OrthoDB" id="4265129at2759"/>
<proteinExistence type="predicted"/>
<reference evidence="1" key="1">
    <citation type="journal article" date="2014" name="Nat. Commun.">
        <title>Multiple recent horizontal transfers of a large genomic region in cheese making fungi.</title>
        <authorList>
            <person name="Cheeseman K."/>
            <person name="Ropars J."/>
            <person name="Renault P."/>
            <person name="Dupont J."/>
            <person name="Gouzy J."/>
            <person name="Branca A."/>
            <person name="Abraham A.L."/>
            <person name="Ceppi M."/>
            <person name="Conseiller E."/>
            <person name="Debuchy R."/>
            <person name="Malagnac F."/>
            <person name="Goarin A."/>
            <person name="Silar P."/>
            <person name="Lacoste S."/>
            <person name="Sallet E."/>
            <person name="Bensimon A."/>
            <person name="Giraud T."/>
            <person name="Brygoo Y."/>
        </authorList>
    </citation>
    <scope>NUCLEOTIDE SEQUENCE [LARGE SCALE GENOMIC DNA]</scope>
    <source>
        <strain evidence="1">FM164</strain>
    </source>
</reference>
<dbReference type="Proteomes" id="UP000030686">
    <property type="component" value="Unassembled WGS sequence"/>
</dbReference>
<dbReference type="AlphaFoldDB" id="W6QQ24"/>
<sequence>MASRREVIWSEWEESNLIPWLDAYRALSWKARADAYYKQHGVYRSVESLRGKMYHILRKRLHAGATPHGLGIQKRPRSIRCSVGGKASPATVPSKSPTQDTIDRCYQEEIMTQPRYTDSNNLTQTEDLRPGSAMPVPTHLRCEETQSSTQIWEYVHYVNAARKLRLRLMKYSLAAREHRTEAFDTSQVVYCT</sequence>
<evidence type="ECO:0000313" key="1">
    <source>
        <dbReference type="EMBL" id="CDM38555.1"/>
    </source>
</evidence>
<name>W6QQ24_PENRF</name>